<reference evidence="1 2" key="1">
    <citation type="submission" date="2016-03" db="EMBL/GenBank/DDBJ databases">
        <authorList>
            <person name="Ploux O."/>
        </authorList>
    </citation>
    <scope>NUCLEOTIDE SEQUENCE [LARGE SCALE GENOMIC DNA]</scope>
    <source>
        <strain evidence="1 2">UAMH 11012</strain>
    </source>
</reference>
<evidence type="ECO:0000313" key="2">
    <source>
        <dbReference type="Proteomes" id="UP000184330"/>
    </source>
</evidence>
<proteinExistence type="predicted"/>
<name>A0A1L7XM82_9HELO</name>
<sequence>MASSNSNGLEVIPDGNSINVAVRHPRNFDPECFFFVANLASRATYKRSLSQALSHRQLPQIIETTSRTFSIHPLLRASIRDASEDMEGDASRSEIRPAIADFLILRSIYCTLTTNTSSPKILRSMSLTILKTLQHIAVDVDLVDEIIDITEGEGTQYEEGLSQFRDLAILETRLVTFVIIREPFRDLNLIASYHIVSAPSSRWTKYAELEILDSKRPKGRLFEKLVDFESLHKLQSPSLSSDANDTAEQANYTMQHQFYCITTSQELEDNLVIDSNWHMPLLEFNGLIVPDSTESPYTTLTSETLDGTGDIMNW</sequence>
<evidence type="ECO:0000313" key="1">
    <source>
        <dbReference type="EMBL" id="CZR66155.1"/>
    </source>
</evidence>
<protein>
    <submittedName>
        <fullName evidence="1">Uncharacterized protein</fullName>
    </submittedName>
</protein>
<keyword evidence="2" id="KW-1185">Reference proteome</keyword>
<dbReference type="Proteomes" id="UP000184330">
    <property type="component" value="Unassembled WGS sequence"/>
</dbReference>
<dbReference type="EMBL" id="FJOG01000035">
    <property type="protein sequence ID" value="CZR66155.1"/>
    <property type="molecule type" value="Genomic_DNA"/>
</dbReference>
<accession>A0A1L7XM82</accession>
<gene>
    <name evidence="1" type="ORF">PAC_16056</name>
</gene>
<organism evidence="1 2">
    <name type="scientific">Phialocephala subalpina</name>
    <dbReference type="NCBI Taxonomy" id="576137"/>
    <lineage>
        <taxon>Eukaryota</taxon>
        <taxon>Fungi</taxon>
        <taxon>Dikarya</taxon>
        <taxon>Ascomycota</taxon>
        <taxon>Pezizomycotina</taxon>
        <taxon>Leotiomycetes</taxon>
        <taxon>Helotiales</taxon>
        <taxon>Mollisiaceae</taxon>
        <taxon>Phialocephala</taxon>
        <taxon>Phialocephala fortinii species complex</taxon>
    </lineage>
</organism>
<dbReference type="AlphaFoldDB" id="A0A1L7XM82"/>